<dbReference type="EMBL" id="LXWW01000543">
    <property type="protein sequence ID" value="OAO12492.1"/>
    <property type="molecule type" value="Genomic_DNA"/>
</dbReference>
<keyword evidence="3" id="KW-1185">Reference proteome</keyword>
<sequence>MFSRAWKSVSSKNESIKSFYTQYKTLFTIGTTLVGTSAAWASYFARTKHNQKLWEKDIKEINNSIAKIPEKTNNMYDRMDVIIVGVSALAVGYLTCAIKHKTVNYYRYWNARRAASKASKKTLSTESMGLITKDELKTLEKNEHNLLRYYFQSTKQSIRSFVSTLGGKCVSLVEKTAHAGKSLITSNKRLCEGVRKCSEKVYGVAHSCYAKVSKVYNDMMYRYNMRLIEKKRGKLLMEEKKETVNVNNMASVIKEREGYTRITE</sequence>
<reference evidence="2 3" key="1">
    <citation type="submission" date="2016-05" db="EMBL/GenBank/DDBJ databases">
        <title>Nuclear genome of Blastocystis sp. subtype 1 NandII.</title>
        <authorList>
            <person name="Gentekaki E."/>
            <person name="Curtis B."/>
            <person name="Stairs C."/>
            <person name="Eme L."/>
            <person name="Herman E."/>
            <person name="Klimes V."/>
            <person name="Arias M.C."/>
            <person name="Elias M."/>
            <person name="Hilliou F."/>
            <person name="Klute M."/>
            <person name="Malik S.-B."/>
            <person name="Pightling A."/>
            <person name="Rachubinski R."/>
            <person name="Salas D."/>
            <person name="Schlacht A."/>
            <person name="Suga H."/>
            <person name="Archibald J."/>
            <person name="Ball S.G."/>
            <person name="Clark G."/>
            <person name="Dacks J."/>
            <person name="Van Der Giezen M."/>
            <person name="Tsaousis A."/>
            <person name="Roger A."/>
        </authorList>
    </citation>
    <scope>NUCLEOTIDE SEQUENCE [LARGE SCALE GENOMIC DNA]</scope>
    <source>
        <strain evidence="3">ATCC 50177 / NandII</strain>
    </source>
</reference>
<proteinExistence type="predicted"/>
<dbReference type="Proteomes" id="UP000078348">
    <property type="component" value="Unassembled WGS sequence"/>
</dbReference>
<protein>
    <submittedName>
        <fullName evidence="2">Uncharacterized protein</fullName>
    </submittedName>
</protein>
<comment type="caution">
    <text evidence="2">The sequence shown here is derived from an EMBL/GenBank/DDBJ whole genome shotgun (WGS) entry which is preliminary data.</text>
</comment>
<organism evidence="2 3">
    <name type="scientific">Blastocystis sp. subtype 1 (strain ATCC 50177 / NandII)</name>
    <dbReference type="NCBI Taxonomy" id="478820"/>
    <lineage>
        <taxon>Eukaryota</taxon>
        <taxon>Sar</taxon>
        <taxon>Stramenopiles</taxon>
        <taxon>Bigyra</taxon>
        <taxon>Opalozoa</taxon>
        <taxon>Opalinata</taxon>
        <taxon>Blastocystidae</taxon>
        <taxon>Blastocystis</taxon>
    </lineage>
</organism>
<evidence type="ECO:0000313" key="2">
    <source>
        <dbReference type="EMBL" id="OAO12492.1"/>
    </source>
</evidence>
<accession>A0A196S8S6</accession>
<dbReference type="OrthoDB" id="10426334at2759"/>
<keyword evidence="1" id="KW-0812">Transmembrane</keyword>
<keyword evidence="1" id="KW-1133">Transmembrane helix</keyword>
<gene>
    <name evidence="2" type="ORF">AV274_5847</name>
</gene>
<evidence type="ECO:0000256" key="1">
    <source>
        <dbReference type="SAM" id="Phobius"/>
    </source>
</evidence>
<evidence type="ECO:0000313" key="3">
    <source>
        <dbReference type="Proteomes" id="UP000078348"/>
    </source>
</evidence>
<feature type="transmembrane region" description="Helical" evidence="1">
    <location>
        <begin position="81"/>
        <end position="98"/>
    </location>
</feature>
<dbReference type="AlphaFoldDB" id="A0A196S8S6"/>
<name>A0A196S8S6_BLAHN</name>
<keyword evidence="1" id="KW-0472">Membrane</keyword>